<dbReference type="InterPro" id="IPR014016">
    <property type="entry name" value="UvrD-like_ATP-bd"/>
</dbReference>
<dbReference type="InterPro" id="IPR027417">
    <property type="entry name" value="P-loop_NTPase"/>
</dbReference>
<keyword evidence="2 11" id="KW-0547">Nucleotide-binding</keyword>
<feature type="region of interest" description="Disordered" evidence="12">
    <location>
        <begin position="863"/>
        <end position="888"/>
    </location>
</feature>
<gene>
    <name evidence="15" type="ORF">PSTT_06216</name>
</gene>
<dbReference type="GO" id="GO:0043138">
    <property type="term" value="F:3'-5' DNA helicase activity"/>
    <property type="evidence" value="ECO:0007669"/>
    <property type="project" value="UniProtKB-EC"/>
</dbReference>
<dbReference type="VEuPathDB" id="FungiDB:PSHT_12086"/>
<evidence type="ECO:0000256" key="9">
    <source>
        <dbReference type="ARBA" id="ARBA00034808"/>
    </source>
</evidence>
<dbReference type="GO" id="GO:0000725">
    <property type="term" value="P:recombinational repair"/>
    <property type="evidence" value="ECO:0007669"/>
    <property type="project" value="TreeGrafter"/>
</dbReference>
<proteinExistence type="inferred from homology"/>
<dbReference type="SUPFAM" id="SSF52540">
    <property type="entry name" value="P-loop containing nucleoside triphosphate hydrolases"/>
    <property type="match status" value="1"/>
</dbReference>
<dbReference type="GO" id="GO:0016787">
    <property type="term" value="F:hydrolase activity"/>
    <property type="evidence" value="ECO:0007669"/>
    <property type="project" value="UniProtKB-UniRule"/>
</dbReference>
<dbReference type="PANTHER" id="PTHR11070">
    <property type="entry name" value="UVRD / RECB / PCRA DNA HELICASE FAMILY MEMBER"/>
    <property type="match status" value="1"/>
</dbReference>
<feature type="compositionally biased region" description="Polar residues" evidence="12">
    <location>
        <begin position="808"/>
        <end position="822"/>
    </location>
</feature>
<evidence type="ECO:0000256" key="8">
    <source>
        <dbReference type="ARBA" id="ARBA00034617"/>
    </source>
</evidence>
<keyword evidence="3 11" id="KW-0378">Hydrolase</keyword>
<keyword evidence="16" id="KW-1185">Reference proteome</keyword>
<dbReference type="Proteomes" id="UP000239156">
    <property type="component" value="Unassembled WGS sequence"/>
</dbReference>
<dbReference type="InterPro" id="IPR014017">
    <property type="entry name" value="DNA_helicase_UvrD-like_C"/>
</dbReference>
<dbReference type="Gene3D" id="1.10.10.160">
    <property type="match status" value="1"/>
</dbReference>
<evidence type="ECO:0000256" key="12">
    <source>
        <dbReference type="SAM" id="MobiDB-lite"/>
    </source>
</evidence>
<evidence type="ECO:0000256" key="5">
    <source>
        <dbReference type="ARBA" id="ARBA00022840"/>
    </source>
</evidence>
<dbReference type="Pfam" id="PF13361">
    <property type="entry name" value="UvrD_C"/>
    <property type="match status" value="1"/>
</dbReference>
<keyword evidence="6" id="KW-0238">DNA-binding</keyword>
<feature type="compositionally biased region" description="Basic residues" evidence="12">
    <location>
        <begin position="1008"/>
        <end position="1020"/>
    </location>
</feature>
<dbReference type="PROSITE" id="PS51198">
    <property type="entry name" value="UVRD_HELICASE_ATP_BIND"/>
    <property type="match status" value="1"/>
</dbReference>
<protein>
    <recommendedName>
        <fullName evidence="9">DNA 3'-5' helicase</fullName>
        <ecNumber evidence="9">5.6.2.4</ecNumber>
    </recommendedName>
</protein>
<feature type="domain" description="UvrD-like helicase C-terminal" evidence="14">
    <location>
        <begin position="299"/>
        <end position="668"/>
    </location>
</feature>
<evidence type="ECO:0000313" key="16">
    <source>
        <dbReference type="Proteomes" id="UP000239156"/>
    </source>
</evidence>
<comment type="catalytic activity">
    <reaction evidence="10">
        <text>ATP + H2O = ADP + phosphate + H(+)</text>
        <dbReference type="Rhea" id="RHEA:13065"/>
        <dbReference type="ChEBI" id="CHEBI:15377"/>
        <dbReference type="ChEBI" id="CHEBI:15378"/>
        <dbReference type="ChEBI" id="CHEBI:30616"/>
        <dbReference type="ChEBI" id="CHEBI:43474"/>
        <dbReference type="ChEBI" id="CHEBI:456216"/>
        <dbReference type="EC" id="5.6.2.4"/>
    </reaction>
</comment>
<dbReference type="Pfam" id="PF00580">
    <property type="entry name" value="UvrD-helicase"/>
    <property type="match status" value="2"/>
</dbReference>
<sequence length="1020" mass="113462">MSPQWLSSLNQNQLKAVQRPPNCSLQILAGPGSGKTRVLTYRIAYLLRQCEIPPPALVAVTFTNKSAKEMQHRLTALIGGSVASEVILGTFHGMCVTFLRKHGSKIGLKSNWVICDRDQQLAYGKATLKDPQFADQNQDQSIKPKTLVESISKAKSQGSSPEEMLRQAETPFKKADGDVVQLPVVDGFYSEHSEQLFRSHPAIISHIQHVLIDEFQDTNTVQYQIMRLLAHRGAVTVVGDPDQGIYGFRYAQSINLEKMTKDFPGTQVALLEENYRSSSSILKASLAVVQQGTKNSISCPHDEHAEISVATDNERIDKKLYTSHPRVSSPTVRPFANPMQEADFIAQEIHRLVAQTGGQLNYNDFCILMRYNALSRNLETALKTARIPVRMLGAQKFFDRVEVRDILAYLQLADNPIFSPAFERVINTPRRKLGQVAITAVKTASQTHKISQMEVLVRAVRGKHFDGIQPAQIETFKKFLAIICDLQAKAQKGTPVAELIDHLVERINYGDHLQKTYGPDAVQRDQNIQELKAFAAHLAKESQANSKSPPLSPAKEVNKPSTEPGNYPIFTMSDTALDRLASMFKFVQDLINCDLRLRLMLFAKISSAEPSLEDDVAEEITADDAEEVTPLRQFLVESSLSTDTDTQEAKDDNNQPRVTITTCHSSKGLEWPVVFVIAVEDGIFPFYRCSEPEEVKEERRLLFVAMTRAQGLLYCTYSAERMQGAETRSQEVSIFLKKLIKQSSGQCSAQECILTQNLPQFDSSMREELSTVIGRPVATDDMIKNTVEEYDSRERKTFSIPDPDNKRSSFPGSSQDSKQNFNRWGKGRGQASLGRFSSPAVNVPLRGSFRTLSGPLTFTSAAQYNPNGGASSNPSKPLISGPIGKFSNQTQPLRTLSQPTQQSKVSSTQPIQQVRVSTLHKPFVPPKSQNSKQEEPIVTVKTEQKDTLDRLKSLSNDFIAELKDNIPEGLFDDLSDLDDEIEIQPSTSKPESAPARKRRKAATGGRTQPKRKAAAPAKKK</sequence>
<comment type="caution">
    <text evidence="15">The sequence shown here is derived from an EMBL/GenBank/DDBJ whole genome shotgun (WGS) entry which is preliminary data.</text>
</comment>
<feature type="domain" description="UvrD-like helicase ATP-binding" evidence="13">
    <location>
        <begin position="8"/>
        <end position="278"/>
    </location>
</feature>
<evidence type="ECO:0000256" key="11">
    <source>
        <dbReference type="PROSITE-ProRule" id="PRU00560"/>
    </source>
</evidence>
<evidence type="ECO:0000256" key="4">
    <source>
        <dbReference type="ARBA" id="ARBA00022806"/>
    </source>
</evidence>
<evidence type="ECO:0000256" key="6">
    <source>
        <dbReference type="ARBA" id="ARBA00023125"/>
    </source>
</evidence>
<reference evidence="15" key="1">
    <citation type="submission" date="2017-12" db="EMBL/GenBank/DDBJ databases">
        <title>Gene loss provides genomic basis for host adaptation in cereal stripe rust fungi.</title>
        <authorList>
            <person name="Xia C."/>
        </authorList>
    </citation>
    <scope>NUCLEOTIDE SEQUENCE [LARGE SCALE GENOMIC DNA]</scope>
    <source>
        <strain evidence="15">93-210</strain>
    </source>
</reference>
<dbReference type="Gene3D" id="1.10.486.10">
    <property type="entry name" value="PCRA, domain 4"/>
    <property type="match status" value="2"/>
</dbReference>
<accession>A0A2S4VL22</accession>
<feature type="region of interest" description="Disordered" evidence="12">
    <location>
        <begin position="790"/>
        <end position="840"/>
    </location>
</feature>
<dbReference type="VEuPathDB" id="FungiDB:PSTT_06216"/>
<evidence type="ECO:0000256" key="3">
    <source>
        <dbReference type="ARBA" id="ARBA00022801"/>
    </source>
</evidence>
<keyword evidence="5 11" id="KW-0067">ATP-binding</keyword>
<comment type="catalytic activity">
    <reaction evidence="8">
        <text>Couples ATP hydrolysis with the unwinding of duplex DNA by translocating in the 3'-5' direction.</text>
        <dbReference type="EC" id="5.6.2.4"/>
    </reaction>
</comment>
<organism evidence="15 16">
    <name type="scientific">Puccinia striiformis</name>
    <dbReference type="NCBI Taxonomy" id="27350"/>
    <lineage>
        <taxon>Eukaryota</taxon>
        <taxon>Fungi</taxon>
        <taxon>Dikarya</taxon>
        <taxon>Basidiomycota</taxon>
        <taxon>Pucciniomycotina</taxon>
        <taxon>Pucciniomycetes</taxon>
        <taxon>Pucciniales</taxon>
        <taxon>Pucciniaceae</taxon>
        <taxon>Puccinia</taxon>
    </lineage>
</organism>
<feature type="region of interest" description="Disordered" evidence="12">
    <location>
        <begin position="542"/>
        <end position="567"/>
    </location>
</feature>
<evidence type="ECO:0000256" key="1">
    <source>
        <dbReference type="ARBA" id="ARBA00009922"/>
    </source>
</evidence>
<comment type="similarity">
    <text evidence="1">Belongs to the helicase family. UvrD subfamily.</text>
</comment>
<dbReference type="GO" id="GO:0003677">
    <property type="term" value="F:DNA binding"/>
    <property type="evidence" value="ECO:0007669"/>
    <property type="project" value="UniProtKB-KW"/>
</dbReference>
<dbReference type="GO" id="GO:0005524">
    <property type="term" value="F:ATP binding"/>
    <property type="evidence" value="ECO:0007669"/>
    <property type="project" value="UniProtKB-UniRule"/>
</dbReference>
<feature type="compositionally biased region" description="Basic and acidic residues" evidence="12">
    <location>
        <begin position="790"/>
        <end position="807"/>
    </location>
</feature>
<dbReference type="Gene3D" id="3.40.50.300">
    <property type="entry name" value="P-loop containing nucleotide triphosphate hydrolases"/>
    <property type="match status" value="3"/>
</dbReference>
<dbReference type="InterPro" id="IPR013986">
    <property type="entry name" value="DExx_box_DNA_helicase_dom_sf"/>
</dbReference>
<name>A0A2S4VL22_9BASI</name>
<dbReference type="InterPro" id="IPR000212">
    <property type="entry name" value="DNA_helicase_UvrD/REP"/>
</dbReference>
<evidence type="ECO:0000256" key="2">
    <source>
        <dbReference type="ARBA" id="ARBA00022741"/>
    </source>
</evidence>
<dbReference type="PANTHER" id="PTHR11070:SF2">
    <property type="entry name" value="ATP-DEPENDENT DNA HELICASE SRS2"/>
    <property type="match status" value="1"/>
</dbReference>
<feature type="binding site" evidence="11">
    <location>
        <begin position="29"/>
        <end position="36"/>
    </location>
    <ligand>
        <name>ATP</name>
        <dbReference type="ChEBI" id="CHEBI:30616"/>
    </ligand>
</feature>
<feature type="compositionally biased region" description="Polar residues" evidence="12">
    <location>
        <begin position="863"/>
        <end position="875"/>
    </location>
</feature>
<feature type="region of interest" description="Disordered" evidence="12">
    <location>
        <begin position="983"/>
        <end position="1020"/>
    </location>
</feature>
<dbReference type="AlphaFoldDB" id="A0A2S4VL22"/>
<keyword evidence="7" id="KW-0413">Isomerase</keyword>
<dbReference type="PROSITE" id="PS51217">
    <property type="entry name" value="UVRD_HELICASE_CTER"/>
    <property type="match status" value="1"/>
</dbReference>
<dbReference type="EMBL" id="PKSL01000048">
    <property type="protein sequence ID" value="POW10242.1"/>
    <property type="molecule type" value="Genomic_DNA"/>
</dbReference>
<dbReference type="CDD" id="cd17932">
    <property type="entry name" value="DEXQc_UvrD"/>
    <property type="match status" value="1"/>
</dbReference>
<keyword evidence="4 11" id="KW-0347">Helicase</keyword>
<dbReference type="EC" id="5.6.2.4" evidence="9"/>
<dbReference type="GO" id="GO:0005634">
    <property type="term" value="C:nucleus"/>
    <property type="evidence" value="ECO:0007669"/>
    <property type="project" value="TreeGrafter"/>
</dbReference>
<evidence type="ECO:0000259" key="13">
    <source>
        <dbReference type="PROSITE" id="PS51198"/>
    </source>
</evidence>
<dbReference type="FunFam" id="3.40.50.300:FF:001815">
    <property type="entry name" value="ATP-dependent DNA helicase SRS2"/>
    <property type="match status" value="1"/>
</dbReference>
<evidence type="ECO:0000259" key="14">
    <source>
        <dbReference type="PROSITE" id="PS51217"/>
    </source>
</evidence>
<evidence type="ECO:0000256" key="10">
    <source>
        <dbReference type="ARBA" id="ARBA00048988"/>
    </source>
</evidence>
<dbReference type="VEuPathDB" id="FungiDB:PSHT_09185"/>
<evidence type="ECO:0000256" key="7">
    <source>
        <dbReference type="ARBA" id="ARBA00023235"/>
    </source>
</evidence>
<evidence type="ECO:0000313" key="15">
    <source>
        <dbReference type="EMBL" id="POW10242.1"/>
    </source>
</evidence>